<dbReference type="Pfam" id="PF19030">
    <property type="entry name" value="TSP1_ADAMTS"/>
    <property type="match status" value="1"/>
</dbReference>
<accession>A0A7R9B0F8</accession>
<dbReference type="SUPFAM" id="SSF82895">
    <property type="entry name" value="TSP-1 type 1 repeat"/>
    <property type="match status" value="1"/>
</dbReference>
<organism evidence="1">
    <name type="scientific">Timema shepardi</name>
    <name type="common">Walking stick</name>
    <dbReference type="NCBI Taxonomy" id="629360"/>
    <lineage>
        <taxon>Eukaryota</taxon>
        <taxon>Metazoa</taxon>
        <taxon>Ecdysozoa</taxon>
        <taxon>Arthropoda</taxon>
        <taxon>Hexapoda</taxon>
        <taxon>Insecta</taxon>
        <taxon>Pterygota</taxon>
        <taxon>Neoptera</taxon>
        <taxon>Polyneoptera</taxon>
        <taxon>Phasmatodea</taxon>
        <taxon>Timematodea</taxon>
        <taxon>Timematoidea</taxon>
        <taxon>Timematidae</taxon>
        <taxon>Timema</taxon>
    </lineage>
</organism>
<dbReference type="EMBL" id="OC003696">
    <property type="protein sequence ID" value="CAD7263600.1"/>
    <property type="molecule type" value="Genomic_DNA"/>
</dbReference>
<evidence type="ECO:0000313" key="1">
    <source>
        <dbReference type="EMBL" id="CAD7263600.1"/>
    </source>
</evidence>
<proteinExistence type="predicted"/>
<protein>
    <submittedName>
        <fullName evidence="1">Uncharacterized protein</fullName>
    </submittedName>
</protein>
<dbReference type="InterPro" id="IPR036383">
    <property type="entry name" value="TSP1_rpt_sf"/>
</dbReference>
<sequence>MSRVDRGEGFCNCSKLRVMGIGFSSRVNSEPNEIQVVLTIHVIFKEEKANDTLVRSWGTCYVAGGCGEGRRERQVRCSDPEGRTVLELMCDPITAPLKIKLCFTACRHHRVYDSEAD</sequence>
<gene>
    <name evidence="1" type="ORF">TSIB3V08_LOCUS7674</name>
</gene>
<dbReference type="AlphaFoldDB" id="A0A7R9B0F8"/>
<name>A0A7R9B0F8_TIMSH</name>
<reference evidence="1" key="1">
    <citation type="submission" date="2020-11" db="EMBL/GenBank/DDBJ databases">
        <authorList>
            <person name="Tran Van P."/>
        </authorList>
    </citation>
    <scope>NUCLEOTIDE SEQUENCE</scope>
</reference>